<dbReference type="Proteomes" id="UP001304243">
    <property type="component" value="Unassembled WGS sequence"/>
</dbReference>
<dbReference type="GeneID" id="89952846"/>
<evidence type="ECO:0000313" key="1">
    <source>
        <dbReference type="EMBL" id="KAK4518933.1"/>
    </source>
</evidence>
<proteinExistence type="predicted"/>
<sequence>MAVRCINTTDIHDDIAKLRQDQHSYQDAAVLCDVLTSLLSTYSADYSSNDVNEATLVRDTVENFLKAYFPNTALTKSLGADKMINDSAKRFNDLDPSLATSGKHADFSVVSTKSQHVILSLEAKSNRAKDVNDLVKLCRELKDTTVAIEAEGRSGAVLCGILMRGNCCHVYSFDHQFDGLYRSILLKVIYMPTNCYGMHQVQSIIPLFQKLAVIVKLSALIIRNPPSSARILDSIPSMHTPSIIHISKRKLEKNFLGVRHARRRLLK</sequence>
<protein>
    <submittedName>
        <fullName evidence="1">Uncharacterized protein</fullName>
    </submittedName>
</protein>
<evidence type="ECO:0000313" key="2">
    <source>
        <dbReference type="Proteomes" id="UP001304243"/>
    </source>
</evidence>
<name>A0AAN7I2D5_9FUNG</name>
<organism evidence="1 2">
    <name type="scientific">Mucor velutinosus</name>
    <dbReference type="NCBI Taxonomy" id="708070"/>
    <lineage>
        <taxon>Eukaryota</taxon>
        <taxon>Fungi</taxon>
        <taxon>Fungi incertae sedis</taxon>
        <taxon>Mucoromycota</taxon>
        <taxon>Mucoromycotina</taxon>
        <taxon>Mucoromycetes</taxon>
        <taxon>Mucorales</taxon>
        <taxon>Mucorineae</taxon>
        <taxon>Mucoraceae</taxon>
        <taxon>Mucor</taxon>
    </lineage>
</organism>
<keyword evidence="2" id="KW-1185">Reference proteome</keyword>
<accession>A0AAN7I2D5</accession>
<gene>
    <name evidence="1" type="ORF">ATC70_009160</name>
</gene>
<dbReference type="RefSeq" id="XP_064685599.1">
    <property type="nucleotide sequence ID" value="XM_064828397.1"/>
</dbReference>
<reference evidence="1 2" key="1">
    <citation type="submission" date="2022-11" db="EMBL/GenBank/DDBJ databases">
        <title>Mucor velutinosus strain NIH1002 WGS.</title>
        <authorList>
            <person name="Subramanian P."/>
            <person name="Mullikin J.C."/>
            <person name="Segre J.A."/>
            <person name="Zelazny A.M."/>
        </authorList>
    </citation>
    <scope>NUCLEOTIDE SEQUENCE [LARGE SCALE GENOMIC DNA]</scope>
    <source>
        <strain evidence="1 2">NIH1002</strain>
    </source>
</reference>
<dbReference type="EMBL" id="JASEJX010000012">
    <property type="protein sequence ID" value="KAK4518933.1"/>
    <property type="molecule type" value="Genomic_DNA"/>
</dbReference>
<comment type="caution">
    <text evidence="1">The sequence shown here is derived from an EMBL/GenBank/DDBJ whole genome shotgun (WGS) entry which is preliminary data.</text>
</comment>
<dbReference type="AlphaFoldDB" id="A0AAN7I2D5"/>